<dbReference type="EMBL" id="QPFP01000002">
    <property type="protein sequence ID" value="TEB39127.1"/>
    <property type="molecule type" value="Genomic_DNA"/>
</dbReference>
<dbReference type="InterPro" id="IPR006640">
    <property type="entry name" value="SprT-like_domain"/>
</dbReference>
<gene>
    <name evidence="3" type="ORF">FA13DRAFT_1725086</name>
</gene>
<dbReference type="Pfam" id="PF10263">
    <property type="entry name" value="SprT-like"/>
    <property type="match status" value="1"/>
</dbReference>
<comment type="caution">
    <text evidence="3">The sequence shown here is derived from an EMBL/GenBank/DDBJ whole genome shotgun (WGS) entry which is preliminary data.</text>
</comment>
<evidence type="ECO:0000313" key="4">
    <source>
        <dbReference type="Proteomes" id="UP000298030"/>
    </source>
</evidence>
<feature type="compositionally biased region" description="Polar residues" evidence="1">
    <location>
        <begin position="69"/>
        <end position="79"/>
    </location>
</feature>
<dbReference type="STRING" id="71717.A0A4Y7TY81"/>
<keyword evidence="4" id="KW-1185">Reference proteome</keyword>
<dbReference type="PANTHER" id="PTHR23099:SF0">
    <property type="entry name" value="GERM CELL NUCLEAR ACIDIC PROTEIN"/>
    <property type="match status" value="1"/>
</dbReference>
<dbReference type="OrthoDB" id="20772at2759"/>
<sequence>MMPSPGPRKNFKANYLRSRVVESSDSELDEKPGNRRQSTHSIRLSQTTESLRISQVTQEEETQPDASWKTRTYHSLTKQTSSMVVEVDSDSTTDDAVLVFDEPKSARKPIPKQKSKAKVFTTVSVEGTKARVTFSSSSNELFEPDAPDVDTDTEPTPNPPAPRAKNPSPKKKLARTPRVTNKKRKQDQQEELRSYAQTLFAEINRTVFQQQLPEDTKLNWNKRLLTTAGRAKWHRSKEGVQTAEIELAEKILTSSERIRNTLSHEMCHLASWIMDKEIKEAHGKFWKAWTRRVMQKYPDIDISTRHDYNIEHPYKWKCAKCDKIYGRFSKSIKPDECLCGACREGRLIPQFTTNPRAPKTPKMSRMAATKAQDSPFTPTTCGPLSTPSTSAVGEVICISSGSENNEDVQVPARPYHSKASICEIPGGDDDSDSEIEILATTFRTATIDDLD</sequence>
<accession>A0A4Y7TY81</accession>
<feature type="region of interest" description="Disordered" evidence="1">
    <location>
        <begin position="136"/>
        <end position="191"/>
    </location>
</feature>
<dbReference type="GO" id="GO:0006950">
    <property type="term" value="P:response to stress"/>
    <property type="evidence" value="ECO:0007669"/>
    <property type="project" value="UniProtKB-ARBA"/>
</dbReference>
<organism evidence="3 4">
    <name type="scientific">Coprinellus micaceus</name>
    <name type="common">Glistening ink-cap mushroom</name>
    <name type="synonym">Coprinus micaceus</name>
    <dbReference type="NCBI Taxonomy" id="71717"/>
    <lineage>
        <taxon>Eukaryota</taxon>
        <taxon>Fungi</taxon>
        <taxon>Dikarya</taxon>
        <taxon>Basidiomycota</taxon>
        <taxon>Agaricomycotina</taxon>
        <taxon>Agaricomycetes</taxon>
        <taxon>Agaricomycetidae</taxon>
        <taxon>Agaricales</taxon>
        <taxon>Agaricineae</taxon>
        <taxon>Psathyrellaceae</taxon>
        <taxon>Coprinellus</taxon>
    </lineage>
</organism>
<dbReference type="GO" id="GO:0005634">
    <property type="term" value="C:nucleus"/>
    <property type="evidence" value="ECO:0007669"/>
    <property type="project" value="TreeGrafter"/>
</dbReference>
<dbReference type="Proteomes" id="UP000298030">
    <property type="component" value="Unassembled WGS sequence"/>
</dbReference>
<feature type="compositionally biased region" description="Polar residues" evidence="1">
    <location>
        <begin position="35"/>
        <end position="57"/>
    </location>
</feature>
<feature type="compositionally biased region" description="Acidic residues" evidence="1">
    <location>
        <begin position="142"/>
        <end position="153"/>
    </location>
</feature>
<dbReference type="AlphaFoldDB" id="A0A4Y7TY81"/>
<feature type="domain" description="SprT-like" evidence="2">
    <location>
        <begin position="193"/>
        <end position="350"/>
    </location>
</feature>
<dbReference type="SMART" id="SM00731">
    <property type="entry name" value="SprT"/>
    <property type="match status" value="1"/>
</dbReference>
<protein>
    <recommendedName>
        <fullName evidence="2">SprT-like domain-containing protein</fullName>
    </recommendedName>
</protein>
<proteinExistence type="predicted"/>
<feature type="region of interest" description="Disordered" evidence="1">
    <location>
        <begin position="1"/>
        <end position="81"/>
    </location>
</feature>
<dbReference type="PANTHER" id="PTHR23099">
    <property type="entry name" value="TRANSCRIPTIONAL REGULATOR"/>
    <property type="match status" value="1"/>
</dbReference>
<name>A0A4Y7TY81_COPMI</name>
<reference evidence="3 4" key="1">
    <citation type="journal article" date="2019" name="Nat. Ecol. Evol.">
        <title>Megaphylogeny resolves global patterns of mushroom evolution.</title>
        <authorList>
            <person name="Varga T."/>
            <person name="Krizsan K."/>
            <person name="Foldi C."/>
            <person name="Dima B."/>
            <person name="Sanchez-Garcia M."/>
            <person name="Sanchez-Ramirez S."/>
            <person name="Szollosi G.J."/>
            <person name="Szarkandi J.G."/>
            <person name="Papp V."/>
            <person name="Albert L."/>
            <person name="Andreopoulos W."/>
            <person name="Angelini C."/>
            <person name="Antonin V."/>
            <person name="Barry K.W."/>
            <person name="Bougher N.L."/>
            <person name="Buchanan P."/>
            <person name="Buyck B."/>
            <person name="Bense V."/>
            <person name="Catcheside P."/>
            <person name="Chovatia M."/>
            <person name="Cooper J."/>
            <person name="Damon W."/>
            <person name="Desjardin D."/>
            <person name="Finy P."/>
            <person name="Geml J."/>
            <person name="Haridas S."/>
            <person name="Hughes K."/>
            <person name="Justo A."/>
            <person name="Karasinski D."/>
            <person name="Kautmanova I."/>
            <person name="Kiss B."/>
            <person name="Kocsube S."/>
            <person name="Kotiranta H."/>
            <person name="LaButti K.M."/>
            <person name="Lechner B.E."/>
            <person name="Liimatainen K."/>
            <person name="Lipzen A."/>
            <person name="Lukacs Z."/>
            <person name="Mihaltcheva S."/>
            <person name="Morgado L.N."/>
            <person name="Niskanen T."/>
            <person name="Noordeloos M.E."/>
            <person name="Ohm R.A."/>
            <person name="Ortiz-Santana B."/>
            <person name="Ovrebo C."/>
            <person name="Racz N."/>
            <person name="Riley R."/>
            <person name="Savchenko A."/>
            <person name="Shiryaev A."/>
            <person name="Soop K."/>
            <person name="Spirin V."/>
            <person name="Szebenyi C."/>
            <person name="Tomsovsky M."/>
            <person name="Tulloss R.E."/>
            <person name="Uehling J."/>
            <person name="Grigoriev I.V."/>
            <person name="Vagvolgyi C."/>
            <person name="Papp T."/>
            <person name="Martin F.M."/>
            <person name="Miettinen O."/>
            <person name="Hibbett D.S."/>
            <person name="Nagy L.G."/>
        </authorList>
    </citation>
    <scope>NUCLEOTIDE SEQUENCE [LARGE SCALE GENOMIC DNA]</scope>
    <source>
        <strain evidence="3 4">FP101781</strain>
    </source>
</reference>
<feature type="compositionally biased region" description="Basic residues" evidence="1">
    <location>
        <begin position="168"/>
        <end position="185"/>
    </location>
</feature>
<evidence type="ECO:0000313" key="3">
    <source>
        <dbReference type="EMBL" id="TEB39127.1"/>
    </source>
</evidence>
<evidence type="ECO:0000259" key="2">
    <source>
        <dbReference type="SMART" id="SM00731"/>
    </source>
</evidence>
<evidence type="ECO:0000256" key="1">
    <source>
        <dbReference type="SAM" id="MobiDB-lite"/>
    </source>
</evidence>